<evidence type="ECO:0000256" key="2">
    <source>
        <dbReference type="ARBA" id="ARBA00022448"/>
    </source>
</evidence>
<dbReference type="GO" id="GO:0016020">
    <property type="term" value="C:membrane"/>
    <property type="evidence" value="ECO:0007669"/>
    <property type="project" value="UniProtKB-SubCell"/>
</dbReference>
<evidence type="ECO:0008006" key="10">
    <source>
        <dbReference type="Google" id="ProtNLM"/>
    </source>
</evidence>
<dbReference type="PANTHER" id="PTHR43791">
    <property type="entry name" value="PERMEASE-RELATED"/>
    <property type="match status" value="1"/>
</dbReference>
<keyword evidence="5 7" id="KW-0472">Membrane</keyword>
<evidence type="ECO:0000256" key="7">
    <source>
        <dbReference type="SAM" id="Phobius"/>
    </source>
</evidence>
<organism evidence="8 9">
    <name type="scientific">Beauveria asiatica</name>
    <dbReference type="NCBI Taxonomy" id="1069075"/>
    <lineage>
        <taxon>Eukaryota</taxon>
        <taxon>Fungi</taxon>
        <taxon>Dikarya</taxon>
        <taxon>Ascomycota</taxon>
        <taxon>Pezizomycotina</taxon>
        <taxon>Sordariomycetes</taxon>
        <taxon>Hypocreomycetidae</taxon>
        <taxon>Hypocreales</taxon>
        <taxon>Cordycipitaceae</taxon>
        <taxon>Beauveria</taxon>
    </lineage>
</organism>
<reference evidence="8 9" key="1">
    <citation type="submission" date="2020-02" db="EMBL/GenBank/DDBJ databases">
        <title>Comparative genomics of the hypocrealean fungal genus Beauvera.</title>
        <authorList>
            <person name="Showalter D.N."/>
            <person name="Bushley K.E."/>
            <person name="Rehner S.A."/>
        </authorList>
    </citation>
    <scope>NUCLEOTIDE SEQUENCE [LARGE SCALE GENOMIC DNA]</scope>
    <source>
        <strain evidence="8 9">ARSEF4384</strain>
    </source>
</reference>
<feature type="compositionally biased region" description="Acidic residues" evidence="6">
    <location>
        <begin position="28"/>
        <end position="50"/>
    </location>
</feature>
<feature type="transmembrane region" description="Helical" evidence="7">
    <location>
        <begin position="497"/>
        <end position="515"/>
    </location>
</feature>
<dbReference type="Gene3D" id="1.20.1250.20">
    <property type="entry name" value="MFS general substrate transporter like domains"/>
    <property type="match status" value="1"/>
</dbReference>
<keyword evidence="2" id="KW-0813">Transport</keyword>
<feature type="transmembrane region" description="Helical" evidence="7">
    <location>
        <begin position="161"/>
        <end position="179"/>
    </location>
</feature>
<feature type="transmembrane region" description="Helical" evidence="7">
    <location>
        <begin position="432"/>
        <end position="452"/>
    </location>
</feature>
<feature type="transmembrane region" description="Helical" evidence="7">
    <location>
        <begin position="252"/>
        <end position="274"/>
    </location>
</feature>
<feature type="region of interest" description="Disordered" evidence="6">
    <location>
        <begin position="1"/>
        <end position="111"/>
    </location>
</feature>
<evidence type="ECO:0000256" key="5">
    <source>
        <dbReference type="ARBA" id="ARBA00023136"/>
    </source>
</evidence>
<dbReference type="SUPFAM" id="SSF103473">
    <property type="entry name" value="MFS general substrate transporter"/>
    <property type="match status" value="1"/>
</dbReference>
<dbReference type="PANTHER" id="PTHR43791:SF27">
    <property type="entry name" value="TRANSPORTER, PUTATIVE (AFU_ORTHOLOGUE AFUA_2G15730)-RELATED"/>
    <property type="match status" value="1"/>
</dbReference>
<sequence>MASRQRQQQQQQQPGEASPSFAQTGAELDLDDDSDDLFDLDDYDEDDEAVDLQSEVGGAEAYELRGMRGRLSPGVPPPSRPGSAQSASTTRRKTRDHHRRRRRRRSNSTAASYSLYTPDEEAAVRRKFDRKLVLFLSLLFLLSFVDRSTGMEEDLQTSPPYAGWYSWSLTCFYLTYSAFEWMSLLYRFLPAHVLVSTAVVAWGLVASLQAVAPSYPALVALRALLGVAEAAFAGVPYYLSFFYRRRELAFRVALFIAAAPLASACASTLAWVIVRAAARAASPVAPWRLLFLVEGLPSVLAGVVAWGVVPDAPHEAAYLTPRERRIATLRLRREKPGDEDNDDDAAAAQDSRRLVWRNIVSVVLDPIAILASAIFCMANLAYSSLPVFLPKIIHSMGYSSLSAQALSAPPYLLAFVIVLFTAHVSDRRSSRTLPIVFHALCSASGYLVLGIAEPLRLPTWARYLAVYPAAVGFFNVVTLIITWGINSQPDETRRGATFAMMQFIGQLGTLIGTRLYPDRDGPYYTTGHRVCAAVLLGAAACAFVLRSYLKRLNRKLAEKDPHSSYRDRLGAAGGDPDEAERLVGSAKDRGSGDSFRYMI</sequence>
<evidence type="ECO:0000313" key="8">
    <source>
        <dbReference type="EMBL" id="KAK8144946.1"/>
    </source>
</evidence>
<dbReference type="Pfam" id="PF07690">
    <property type="entry name" value="MFS_1"/>
    <property type="match status" value="1"/>
</dbReference>
<feature type="transmembrane region" description="Helical" evidence="7">
    <location>
        <begin position="132"/>
        <end position="149"/>
    </location>
</feature>
<evidence type="ECO:0000313" key="9">
    <source>
        <dbReference type="Proteomes" id="UP001397290"/>
    </source>
</evidence>
<feature type="compositionally biased region" description="Basic residues" evidence="6">
    <location>
        <begin position="90"/>
        <end position="106"/>
    </location>
</feature>
<dbReference type="InterPro" id="IPR011701">
    <property type="entry name" value="MFS"/>
</dbReference>
<protein>
    <recommendedName>
        <fullName evidence="10">Major facilitator superfamily transporter</fullName>
    </recommendedName>
</protein>
<dbReference type="Proteomes" id="UP001397290">
    <property type="component" value="Unassembled WGS sequence"/>
</dbReference>
<evidence type="ECO:0000256" key="6">
    <source>
        <dbReference type="SAM" id="MobiDB-lite"/>
    </source>
</evidence>
<dbReference type="EMBL" id="JAAHCF010000335">
    <property type="protein sequence ID" value="KAK8144946.1"/>
    <property type="molecule type" value="Genomic_DNA"/>
</dbReference>
<evidence type="ECO:0000256" key="4">
    <source>
        <dbReference type="ARBA" id="ARBA00022989"/>
    </source>
</evidence>
<feature type="transmembrane region" description="Helical" evidence="7">
    <location>
        <begin position="286"/>
        <end position="309"/>
    </location>
</feature>
<evidence type="ECO:0000256" key="1">
    <source>
        <dbReference type="ARBA" id="ARBA00004141"/>
    </source>
</evidence>
<accession>A0AAW0RT38</accession>
<comment type="caution">
    <text evidence="8">The sequence shown here is derived from an EMBL/GenBank/DDBJ whole genome shotgun (WGS) entry which is preliminary data.</text>
</comment>
<feature type="transmembrane region" description="Helical" evidence="7">
    <location>
        <begin position="191"/>
        <end position="212"/>
    </location>
</feature>
<feature type="transmembrane region" description="Helical" evidence="7">
    <location>
        <begin position="527"/>
        <end position="549"/>
    </location>
</feature>
<feature type="transmembrane region" description="Helical" evidence="7">
    <location>
        <begin position="464"/>
        <end position="485"/>
    </location>
</feature>
<feature type="transmembrane region" description="Helical" evidence="7">
    <location>
        <begin position="401"/>
        <end position="420"/>
    </location>
</feature>
<evidence type="ECO:0000256" key="3">
    <source>
        <dbReference type="ARBA" id="ARBA00022692"/>
    </source>
</evidence>
<keyword evidence="9" id="KW-1185">Reference proteome</keyword>
<dbReference type="InterPro" id="IPR036259">
    <property type="entry name" value="MFS_trans_sf"/>
</dbReference>
<feature type="transmembrane region" description="Helical" evidence="7">
    <location>
        <begin position="359"/>
        <end position="381"/>
    </location>
</feature>
<dbReference type="AlphaFoldDB" id="A0AAW0RT38"/>
<dbReference type="FunFam" id="1.20.1250.20:FF:000013">
    <property type="entry name" value="MFS general substrate transporter"/>
    <property type="match status" value="1"/>
</dbReference>
<keyword evidence="4 7" id="KW-1133">Transmembrane helix</keyword>
<comment type="subcellular location">
    <subcellularLocation>
        <location evidence="1">Membrane</location>
        <topology evidence="1">Multi-pass membrane protein</topology>
    </subcellularLocation>
</comment>
<feature type="compositionally biased region" description="Low complexity" evidence="6">
    <location>
        <begin position="1"/>
        <end position="13"/>
    </location>
</feature>
<gene>
    <name evidence="8" type="ORF">G3M48_005109</name>
</gene>
<name>A0AAW0RT38_9HYPO</name>
<keyword evidence="3 7" id="KW-0812">Transmembrane</keyword>
<dbReference type="GO" id="GO:0022857">
    <property type="term" value="F:transmembrane transporter activity"/>
    <property type="evidence" value="ECO:0007669"/>
    <property type="project" value="InterPro"/>
</dbReference>
<feature type="transmembrane region" description="Helical" evidence="7">
    <location>
        <begin position="218"/>
        <end position="240"/>
    </location>
</feature>
<proteinExistence type="predicted"/>
<feature type="region of interest" description="Disordered" evidence="6">
    <location>
        <begin position="563"/>
        <end position="599"/>
    </location>
</feature>